<keyword evidence="4" id="KW-1185">Reference proteome</keyword>
<feature type="domain" description="Saccharopine dehydrogenase-like C-terminal" evidence="2">
    <location>
        <begin position="156"/>
        <end position="436"/>
    </location>
</feature>
<sequence>MGFSINPPQRIVFVGLGTIAQSFLPLLSKVHDLSTLEIYAIDPKTPPLIEYFANSFGLKFINSAIDQINYRDILVPILGEGTVLINLSTDVSSLALIELCRSAGALYLDTCIEPWKGGYDDPTIPLHKRTNYHLREQMLSLKKRLGSGVTALVAHGANPGLVSHFVKRALLDLAEEILGDCKKPSNKEQWAILSQRLGVKVIHVAEYDSQISQKSRERGEFVNTWSVHGFISESQQPAELGWGSHERSLPTDASMHTDGCGAAIYIEKPGASVRVKTWTPFNGPSLGYLVTHHEAISIADFLTLRTADETYRPTVHYAYRPSDEAILSVHEWFGNDCMTPEKTKVLRPGDILSGSDYLGVLLMGHEKSSYWYGSILSIEKAKELATLNTATTLQVAAGVLSGYLWILSHPSAGIIEAEDMDHEVALSYISQYLGELKGVYSDWNPTKNNPGTFSAIDSDSPWLFSNFVL</sequence>
<dbReference type="RefSeq" id="WP_012075823.1">
    <property type="nucleotide sequence ID" value="NZ_CP027169.1"/>
</dbReference>
<keyword evidence="3" id="KW-0808">Transferase</keyword>
<evidence type="ECO:0000259" key="2">
    <source>
        <dbReference type="Pfam" id="PF16653"/>
    </source>
</evidence>
<dbReference type="Gene3D" id="3.30.360.30">
    <property type="entry name" value="homospermidine synthase like"/>
    <property type="match status" value="1"/>
</dbReference>
<dbReference type="Pfam" id="PF16653">
    <property type="entry name" value="Sacchrp_dh_C"/>
    <property type="match status" value="1"/>
</dbReference>
<dbReference type="InterPro" id="IPR036291">
    <property type="entry name" value="NAD(P)-bd_dom_sf"/>
</dbReference>
<dbReference type="Pfam" id="PF03435">
    <property type="entry name" value="Sacchrp_dh_NADP"/>
    <property type="match status" value="1"/>
</dbReference>
<organism evidence="3 4">
    <name type="scientific">Pseudomonas paraeruginosa</name>
    <dbReference type="NCBI Taxonomy" id="2994495"/>
    <lineage>
        <taxon>Bacteria</taxon>
        <taxon>Pseudomonadati</taxon>
        <taxon>Pseudomonadota</taxon>
        <taxon>Gammaproteobacteria</taxon>
        <taxon>Pseudomonadales</taxon>
        <taxon>Pseudomonadaceae</taxon>
        <taxon>Pseudomonas</taxon>
    </lineage>
</organism>
<dbReference type="EC" id="2.5.1.44" evidence="3"/>
<feature type="domain" description="Saccharopine dehydrogenase NADP binding" evidence="1">
    <location>
        <begin position="11"/>
        <end position="152"/>
    </location>
</feature>
<dbReference type="InterPro" id="IPR005097">
    <property type="entry name" value="Sacchrp_dh_NADP-bd"/>
</dbReference>
<protein>
    <submittedName>
        <fullName evidence="3">Homospermidine synthase</fullName>
        <ecNumber evidence="3">2.5.1.44</ecNumber>
    </submittedName>
</protein>
<evidence type="ECO:0000313" key="4">
    <source>
        <dbReference type="Proteomes" id="UP000238390"/>
    </source>
</evidence>
<dbReference type="Proteomes" id="UP000238390">
    <property type="component" value="Chromosome"/>
</dbReference>
<evidence type="ECO:0000313" key="3">
    <source>
        <dbReference type="EMBL" id="AVK04746.1"/>
    </source>
</evidence>
<dbReference type="EMBL" id="CP027169">
    <property type="protein sequence ID" value="AVK04746.1"/>
    <property type="molecule type" value="Genomic_DNA"/>
</dbReference>
<reference evidence="3 4" key="1">
    <citation type="submission" date="2018-02" db="EMBL/GenBank/DDBJ databases">
        <title>FDA/CDC Antimicrobial Resistant Isolate Bank Genome Sequencing.</title>
        <authorList>
            <person name="Benahmed F.H."/>
            <person name="Lutgring J.D."/>
            <person name="Yoo B."/>
            <person name="Machado M."/>
            <person name="Brown A."/>
            <person name="McAllister G."/>
            <person name="Perry A."/>
            <person name="Halpin A.L."/>
            <person name="Vavikolanu K."/>
            <person name="Ott S."/>
            <person name="Zhao X."/>
            <person name="Tallon L.J."/>
            <person name="Sadzewicz L."/>
            <person name="Aluvathingal J."/>
            <person name="Nadendla S."/>
            <person name="Voskania-kordi A."/>
            <person name="Simonyan V."/>
            <person name="Patel J."/>
            <person name="Shawar R.M."/>
        </authorList>
    </citation>
    <scope>NUCLEOTIDE SEQUENCE [LARGE SCALE GENOMIC DNA]</scope>
    <source>
        <strain evidence="3 4">AR_0356</strain>
    </source>
</reference>
<dbReference type="AlphaFoldDB" id="A0A0C6EUS1"/>
<gene>
    <name evidence="3" type="primary">hss</name>
    <name evidence="3" type="ORF">CSB93_4248</name>
</gene>
<name>A0A0C6EUS1_9PSED</name>
<proteinExistence type="predicted"/>
<dbReference type="GO" id="GO:0047296">
    <property type="term" value="F:homospermidine synthase activity"/>
    <property type="evidence" value="ECO:0007669"/>
    <property type="project" value="UniProtKB-EC"/>
</dbReference>
<evidence type="ECO:0000259" key="1">
    <source>
        <dbReference type="Pfam" id="PF03435"/>
    </source>
</evidence>
<accession>A0A0C6EUS1</accession>
<dbReference type="InterPro" id="IPR023181">
    <property type="entry name" value="Homospermid_syn-like_C"/>
</dbReference>
<dbReference type="SUPFAM" id="SSF51735">
    <property type="entry name" value="NAD(P)-binding Rossmann-fold domains"/>
    <property type="match status" value="1"/>
</dbReference>
<dbReference type="InterPro" id="IPR032095">
    <property type="entry name" value="Sacchrp_dh-like_C"/>
</dbReference>
<dbReference type="Gene3D" id="3.40.50.720">
    <property type="entry name" value="NAD(P)-binding Rossmann-like Domain"/>
    <property type="match status" value="1"/>
</dbReference>